<reference evidence="11" key="3">
    <citation type="submission" date="2015-06" db="UniProtKB">
        <authorList>
            <consortium name="EnsemblMetazoa"/>
        </authorList>
    </citation>
    <scope>IDENTIFICATION</scope>
</reference>
<dbReference type="Pfam" id="PF05405">
    <property type="entry name" value="Mt_ATP-synt_B"/>
    <property type="match status" value="1"/>
</dbReference>
<evidence type="ECO:0000256" key="4">
    <source>
        <dbReference type="ARBA" id="ARBA00022781"/>
    </source>
</evidence>
<reference evidence="10 12" key="2">
    <citation type="journal article" date="2013" name="Nature">
        <title>Insights into bilaterian evolution from three spiralian genomes.</title>
        <authorList>
            <person name="Simakov O."/>
            <person name="Marletaz F."/>
            <person name="Cho S.J."/>
            <person name="Edsinger-Gonzales E."/>
            <person name="Havlak P."/>
            <person name="Hellsten U."/>
            <person name="Kuo D.H."/>
            <person name="Larsson T."/>
            <person name="Lv J."/>
            <person name="Arendt D."/>
            <person name="Savage R."/>
            <person name="Osoegawa K."/>
            <person name="de Jong P."/>
            <person name="Grimwood J."/>
            <person name="Chapman J.A."/>
            <person name="Shapiro H."/>
            <person name="Aerts A."/>
            <person name="Otillar R.P."/>
            <person name="Terry A.Y."/>
            <person name="Boore J.L."/>
            <person name="Grigoriev I.V."/>
            <person name="Lindberg D.R."/>
            <person name="Seaver E.C."/>
            <person name="Weisblat D.A."/>
            <person name="Putnam N.H."/>
            <person name="Rokhsar D.S."/>
        </authorList>
    </citation>
    <scope>NUCLEOTIDE SEQUENCE</scope>
    <source>
        <strain evidence="10 12">I ESC-2004</strain>
    </source>
</reference>
<dbReference type="InterPro" id="IPR013837">
    <property type="entry name" value="ATP_synth_F0_suB"/>
</dbReference>
<keyword evidence="6 9" id="KW-0406">Ion transport</keyword>
<protein>
    <recommendedName>
        <fullName evidence="9">ATP synthase subunit b</fullName>
    </recommendedName>
</protein>
<dbReference type="HOGENOM" id="CLU_155419_0_0_1"/>
<evidence type="ECO:0000256" key="2">
    <source>
        <dbReference type="ARBA" id="ARBA00022448"/>
    </source>
</evidence>
<sequence>MTTIKETNEANWDAPKAVAKKQYADAIQHMETAIWQEDGQRYLYEAKREGIDLQLEAIYRQRVAEARSEIKKRLDYQLAKETAVKNFEHNYMTRWIIDNVVKGITPEQEKASIAQCLGDLKAIAARQ</sequence>
<dbReference type="EnsemblMetazoa" id="CapteT162881">
    <property type="protein sequence ID" value="CapteP162881"/>
    <property type="gene ID" value="CapteG162881"/>
</dbReference>
<dbReference type="OrthoDB" id="67388at2759"/>
<keyword evidence="5 9" id="KW-0999">Mitochondrion inner membrane</keyword>
<name>R7TSY1_CAPTE</name>
<dbReference type="Gene3D" id="1.20.5.2210">
    <property type="match status" value="1"/>
</dbReference>
<evidence type="ECO:0000256" key="1">
    <source>
        <dbReference type="ARBA" id="ARBA00007479"/>
    </source>
</evidence>
<dbReference type="SUPFAM" id="SSF161060">
    <property type="entry name" value="ATP synthase B chain-like"/>
    <property type="match status" value="1"/>
</dbReference>
<keyword evidence="12" id="KW-1185">Reference proteome</keyword>
<keyword evidence="2 9" id="KW-0813">Transport</keyword>
<dbReference type="GO" id="GO:0005743">
    <property type="term" value="C:mitochondrial inner membrane"/>
    <property type="evidence" value="ECO:0007669"/>
    <property type="project" value="UniProtKB-SubCell"/>
</dbReference>
<proteinExistence type="inferred from homology"/>
<comment type="similarity">
    <text evidence="1 9">Belongs to the eukaryotic ATPase B chain family.</text>
</comment>
<keyword evidence="3 9" id="KW-0138">CF(0)</keyword>
<comment type="function">
    <text evidence="9">Subunit b, of the mitochondrial membrane ATP synthase complex (F(1)F(0) ATP synthase or Complex V) that produces ATP from ADP in the presence of a proton gradient across the membrane which is generated by electron transport complexes of the respiratory chain. ATP synthase complex consist of a soluble F(1) head domain - the catalytic core - and a membrane F(1) domain - the membrane proton channel. These two domains are linked by a central stalk rotating inside the F(1) region and a stationary peripheral stalk. During catalysis, ATP synthesis in the catalytic domain of F(1) is coupled via a rotary mechanism of the central stalk subunits to proton translocation. In vivo, can only synthesize ATP although its ATP hydrolase activity can be activated artificially in vitro. Part of the complex F(0) domain. Part of the complex F(0) domain and the peripheric stalk, which acts as a stator to hold the catalytic alpha(3)beta(3) subcomplex and subunit a/ATP6 static relative to the rotary elements.</text>
</comment>
<evidence type="ECO:0000256" key="6">
    <source>
        <dbReference type="ARBA" id="ARBA00023065"/>
    </source>
</evidence>
<gene>
    <name evidence="10" type="ORF">CAPTEDRAFT_162881</name>
</gene>
<dbReference type="EMBL" id="KB308743">
    <property type="protein sequence ID" value="ELT96717.1"/>
    <property type="molecule type" value="Genomic_DNA"/>
</dbReference>
<evidence type="ECO:0000256" key="8">
    <source>
        <dbReference type="ARBA" id="ARBA00023136"/>
    </source>
</evidence>
<dbReference type="GO" id="GO:0045259">
    <property type="term" value="C:proton-transporting ATP synthase complex"/>
    <property type="evidence" value="ECO:0007669"/>
    <property type="project" value="UniProtKB-KW"/>
</dbReference>
<evidence type="ECO:0000313" key="10">
    <source>
        <dbReference type="EMBL" id="ELT96717.1"/>
    </source>
</evidence>
<dbReference type="STRING" id="283909.R7TSY1"/>
<keyword evidence="8 9" id="KW-0472">Membrane</keyword>
<keyword evidence="7 9" id="KW-0496">Mitochondrion</keyword>
<evidence type="ECO:0000256" key="9">
    <source>
        <dbReference type="RuleBase" id="RU368017"/>
    </source>
</evidence>
<evidence type="ECO:0000313" key="12">
    <source>
        <dbReference type="Proteomes" id="UP000014760"/>
    </source>
</evidence>
<accession>R7TSY1</accession>
<evidence type="ECO:0000256" key="3">
    <source>
        <dbReference type="ARBA" id="ARBA00022547"/>
    </source>
</evidence>
<dbReference type="AlphaFoldDB" id="R7TSY1"/>
<dbReference type="GO" id="GO:0046933">
    <property type="term" value="F:proton-transporting ATP synthase activity, rotational mechanism"/>
    <property type="evidence" value="ECO:0007669"/>
    <property type="project" value="TreeGrafter"/>
</dbReference>
<keyword evidence="4 9" id="KW-0375">Hydrogen ion transport</keyword>
<dbReference type="EMBL" id="AMQN01027911">
    <property type="status" value="NOT_ANNOTATED_CDS"/>
    <property type="molecule type" value="Genomic_DNA"/>
</dbReference>
<dbReference type="PANTHER" id="PTHR12733">
    <property type="entry name" value="MITOCHONDRIAL ATP SYNTHASE B CHAIN"/>
    <property type="match status" value="1"/>
</dbReference>
<dbReference type="InterPro" id="IPR008688">
    <property type="entry name" value="ATP_synth_Bsub_B/MI25"/>
</dbReference>
<reference evidence="12" key="1">
    <citation type="submission" date="2012-12" db="EMBL/GenBank/DDBJ databases">
        <authorList>
            <person name="Hellsten U."/>
            <person name="Grimwood J."/>
            <person name="Chapman J.A."/>
            <person name="Shapiro H."/>
            <person name="Aerts A."/>
            <person name="Otillar R.P."/>
            <person name="Terry A.Y."/>
            <person name="Boore J.L."/>
            <person name="Simakov O."/>
            <person name="Marletaz F."/>
            <person name="Cho S.-J."/>
            <person name="Edsinger-Gonzales E."/>
            <person name="Havlak P."/>
            <person name="Kuo D.-H."/>
            <person name="Larsson T."/>
            <person name="Lv J."/>
            <person name="Arendt D."/>
            <person name="Savage R."/>
            <person name="Osoegawa K."/>
            <person name="de Jong P."/>
            <person name="Lindberg D.R."/>
            <person name="Seaver E.C."/>
            <person name="Weisblat D.A."/>
            <person name="Putnam N.H."/>
            <person name="Grigoriev I.V."/>
            <person name="Rokhsar D.S."/>
        </authorList>
    </citation>
    <scope>NUCLEOTIDE SEQUENCE</scope>
    <source>
        <strain evidence="12">I ESC-2004</strain>
    </source>
</reference>
<comment type="subcellular location">
    <subcellularLocation>
        <location evidence="9">Mitochondrion</location>
    </subcellularLocation>
    <subcellularLocation>
        <location evidence="9">Mitochondrion inner membrane</location>
    </subcellularLocation>
</comment>
<evidence type="ECO:0000256" key="7">
    <source>
        <dbReference type="ARBA" id="ARBA00023128"/>
    </source>
</evidence>
<evidence type="ECO:0000256" key="5">
    <source>
        <dbReference type="ARBA" id="ARBA00022792"/>
    </source>
</evidence>
<dbReference type="Proteomes" id="UP000014760">
    <property type="component" value="Unassembled WGS sequence"/>
</dbReference>
<evidence type="ECO:0000313" key="11">
    <source>
        <dbReference type="EnsemblMetazoa" id="CapteP162881"/>
    </source>
</evidence>
<comment type="subunit">
    <text evidence="9">F-type ATPases have 2 components, CF(1) - the catalytic core - and CF(0) - the membrane proton channel. CF(1) and CF(0) have multiple subunits.</text>
</comment>
<organism evidence="10">
    <name type="scientific">Capitella teleta</name>
    <name type="common">Polychaete worm</name>
    <dbReference type="NCBI Taxonomy" id="283909"/>
    <lineage>
        <taxon>Eukaryota</taxon>
        <taxon>Metazoa</taxon>
        <taxon>Spiralia</taxon>
        <taxon>Lophotrochozoa</taxon>
        <taxon>Annelida</taxon>
        <taxon>Polychaeta</taxon>
        <taxon>Sedentaria</taxon>
        <taxon>Scolecida</taxon>
        <taxon>Capitellidae</taxon>
        <taxon>Capitella</taxon>
    </lineage>
</organism>
<dbReference type="PANTHER" id="PTHR12733:SF3">
    <property type="entry name" value="ATP SYNTHASE F(0) COMPLEX SUBUNIT B1, MITOCHONDRIAL"/>
    <property type="match status" value="1"/>
</dbReference>